<protein>
    <submittedName>
        <fullName evidence="10">Uncharacterized membrane protein YcaP (DUF421 family)</fullName>
    </submittedName>
</protein>
<evidence type="ECO:0000259" key="9">
    <source>
        <dbReference type="Pfam" id="PF20730"/>
    </source>
</evidence>
<dbReference type="PANTHER" id="PTHR34582:SF7">
    <property type="entry name" value="UPF0702 TRANSMEMBRANE PROTEIN YDFS"/>
    <property type="match status" value="1"/>
</dbReference>
<comment type="similarity">
    <text evidence="2">Belongs to the UPF0702 family.</text>
</comment>
<name>A0A4V2SKE9_9BACL</name>
<dbReference type="InterPro" id="IPR048454">
    <property type="entry name" value="YetF_N"/>
</dbReference>
<dbReference type="Proteomes" id="UP000295416">
    <property type="component" value="Unassembled WGS sequence"/>
</dbReference>
<comment type="caution">
    <text evidence="10">The sequence shown here is derived from an EMBL/GenBank/DDBJ whole genome shotgun (WGS) entry which is preliminary data.</text>
</comment>
<dbReference type="AlphaFoldDB" id="A0A4V2SKE9"/>
<keyword evidence="11" id="KW-1185">Reference proteome</keyword>
<feature type="domain" description="YetF-like N-terminal transmembrane" evidence="9">
    <location>
        <begin position="5"/>
        <end position="79"/>
    </location>
</feature>
<dbReference type="OrthoDB" id="9778331at2"/>
<evidence type="ECO:0000256" key="5">
    <source>
        <dbReference type="ARBA" id="ARBA00022989"/>
    </source>
</evidence>
<evidence type="ECO:0000256" key="4">
    <source>
        <dbReference type="ARBA" id="ARBA00022692"/>
    </source>
</evidence>
<dbReference type="GO" id="GO:0005886">
    <property type="term" value="C:plasma membrane"/>
    <property type="evidence" value="ECO:0007669"/>
    <property type="project" value="UniProtKB-SubCell"/>
</dbReference>
<dbReference type="PANTHER" id="PTHR34582">
    <property type="entry name" value="UPF0702 TRANSMEMBRANE PROTEIN YCAP"/>
    <property type="match status" value="1"/>
</dbReference>
<evidence type="ECO:0000256" key="6">
    <source>
        <dbReference type="ARBA" id="ARBA00023136"/>
    </source>
</evidence>
<dbReference type="RefSeq" id="WP_132748460.1">
    <property type="nucleotide sequence ID" value="NZ_SLXK01000065.1"/>
</dbReference>
<comment type="subcellular location">
    <subcellularLocation>
        <location evidence="1">Cell membrane</location>
        <topology evidence="1">Multi-pass membrane protein</topology>
    </subcellularLocation>
</comment>
<feature type="transmembrane region" description="Helical" evidence="7">
    <location>
        <begin position="59"/>
        <end position="79"/>
    </location>
</feature>
<proteinExistence type="inferred from homology"/>
<evidence type="ECO:0000313" key="10">
    <source>
        <dbReference type="EMBL" id="TCP19296.1"/>
    </source>
</evidence>
<evidence type="ECO:0000256" key="7">
    <source>
        <dbReference type="SAM" id="Phobius"/>
    </source>
</evidence>
<feature type="domain" description="YetF C-terminal" evidence="8">
    <location>
        <begin position="82"/>
        <end position="215"/>
    </location>
</feature>
<gene>
    <name evidence="10" type="ORF">EV207_16513</name>
</gene>
<dbReference type="EMBL" id="SLXK01000065">
    <property type="protein sequence ID" value="TCP19296.1"/>
    <property type="molecule type" value="Genomic_DNA"/>
</dbReference>
<sequence>MEQILFISVKTLTGFIVLLLLTRLLGKKQLSQMNFFTYITGIAMGNIAAEMVSNKNVRVIDGITALVLWTVLTIVIEIISLKSSKARIILDGEPAIVIKKGIIQKKAMKRSRLNMDDLSMMLRTKDVFSVKDVEYAILEPNGEMTVLKVPENETVTKKDMNVLTVPRRHLPAELIVDGKVVSKNMEEFNINQTWLENQLKSAGVLNVKHVFFAEIQSDGSLFVGKTEEQ</sequence>
<evidence type="ECO:0000313" key="11">
    <source>
        <dbReference type="Proteomes" id="UP000295416"/>
    </source>
</evidence>
<accession>A0A4V2SKE9</accession>
<evidence type="ECO:0000259" key="8">
    <source>
        <dbReference type="Pfam" id="PF04239"/>
    </source>
</evidence>
<keyword evidence="6 7" id="KW-0472">Membrane</keyword>
<feature type="transmembrane region" description="Helical" evidence="7">
    <location>
        <begin position="35"/>
        <end position="53"/>
    </location>
</feature>
<dbReference type="Pfam" id="PF20730">
    <property type="entry name" value="YetF_N"/>
    <property type="match status" value="1"/>
</dbReference>
<reference evidence="10 11" key="1">
    <citation type="submission" date="2019-03" db="EMBL/GenBank/DDBJ databases">
        <title>Genomic Encyclopedia of Type Strains, Phase IV (KMG-IV): sequencing the most valuable type-strain genomes for metagenomic binning, comparative biology and taxonomic classification.</title>
        <authorList>
            <person name="Goeker M."/>
        </authorList>
    </citation>
    <scope>NUCLEOTIDE SEQUENCE [LARGE SCALE GENOMIC DNA]</scope>
    <source>
        <strain evidence="10 11">DSM 19377</strain>
    </source>
</reference>
<evidence type="ECO:0000256" key="2">
    <source>
        <dbReference type="ARBA" id="ARBA00006448"/>
    </source>
</evidence>
<dbReference type="Pfam" id="PF04239">
    <property type="entry name" value="DUF421"/>
    <property type="match status" value="1"/>
</dbReference>
<keyword evidence="5 7" id="KW-1133">Transmembrane helix</keyword>
<keyword evidence="3" id="KW-1003">Cell membrane</keyword>
<dbReference type="InterPro" id="IPR007353">
    <property type="entry name" value="DUF421"/>
</dbReference>
<keyword evidence="4 7" id="KW-0812">Transmembrane</keyword>
<dbReference type="Gene3D" id="3.30.240.20">
    <property type="entry name" value="bsu07140 like domains"/>
    <property type="match status" value="2"/>
</dbReference>
<dbReference type="InterPro" id="IPR023090">
    <property type="entry name" value="UPF0702_alpha/beta_dom_sf"/>
</dbReference>
<feature type="transmembrane region" description="Helical" evidence="7">
    <location>
        <begin position="6"/>
        <end position="26"/>
    </location>
</feature>
<organism evidence="10 11">
    <name type="scientific">Scopulibacillus darangshiensis</name>
    <dbReference type="NCBI Taxonomy" id="442528"/>
    <lineage>
        <taxon>Bacteria</taxon>
        <taxon>Bacillati</taxon>
        <taxon>Bacillota</taxon>
        <taxon>Bacilli</taxon>
        <taxon>Bacillales</taxon>
        <taxon>Sporolactobacillaceae</taxon>
        <taxon>Scopulibacillus</taxon>
    </lineage>
</organism>
<evidence type="ECO:0000256" key="3">
    <source>
        <dbReference type="ARBA" id="ARBA00022475"/>
    </source>
</evidence>
<evidence type="ECO:0000256" key="1">
    <source>
        <dbReference type="ARBA" id="ARBA00004651"/>
    </source>
</evidence>